<feature type="domain" description="Tyr recombinase" evidence="3">
    <location>
        <begin position="85"/>
        <end position="281"/>
    </location>
</feature>
<organism evidence="4 5">
    <name type="scientific">Limnoglobus roseus</name>
    <dbReference type="NCBI Taxonomy" id="2598579"/>
    <lineage>
        <taxon>Bacteria</taxon>
        <taxon>Pseudomonadati</taxon>
        <taxon>Planctomycetota</taxon>
        <taxon>Planctomycetia</taxon>
        <taxon>Gemmatales</taxon>
        <taxon>Gemmataceae</taxon>
        <taxon>Limnoglobus</taxon>
    </lineage>
</organism>
<dbReference type="GO" id="GO:0003677">
    <property type="term" value="F:DNA binding"/>
    <property type="evidence" value="ECO:0007669"/>
    <property type="project" value="InterPro"/>
</dbReference>
<keyword evidence="5" id="KW-1185">Reference proteome</keyword>
<evidence type="ECO:0000313" key="4">
    <source>
        <dbReference type="EMBL" id="QEL15633.1"/>
    </source>
</evidence>
<evidence type="ECO:0000256" key="1">
    <source>
        <dbReference type="ARBA" id="ARBA00023172"/>
    </source>
</evidence>
<gene>
    <name evidence="4" type="ORF">PX52LOC_02566</name>
</gene>
<dbReference type="AlphaFoldDB" id="A0A5C1ABT0"/>
<dbReference type="InterPro" id="IPR013762">
    <property type="entry name" value="Integrase-like_cat_sf"/>
</dbReference>
<accession>A0A5C1ABT0</accession>
<reference evidence="5" key="1">
    <citation type="submission" date="2019-08" db="EMBL/GenBank/DDBJ databases">
        <title>Limnoglobus roseus gen. nov., sp. nov., a novel freshwater planctomycete with a giant genome from the family Gemmataceae.</title>
        <authorList>
            <person name="Kulichevskaya I.S."/>
            <person name="Naumoff D.G."/>
            <person name="Miroshnikov K."/>
            <person name="Ivanova A."/>
            <person name="Philippov D.A."/>
            <person name="Hakobyan A."/>
            <person name="Rijpstra I.C."/>
            <person name="Sinninghe Damste J.S."/>
            <person name="Liesack W."/>
            <person name="Dedysh S.N."/>
        </authorList>
    </citation>
    <scope>NUCLEOTIDE SEQUENCE [LARGE SCALE GENOMIC DNA]</scope>
    <source>
        <strain evidence="5">PX52</strain>
    </source>
</reference>
<dbReference type="RefSeq" id="WP_246173780.1">
    <property type="nucleotide sequence ID" value="NZ_CP042425.1"/>
</dbReference>
<protein>
    <submittedName>
        <fullName evidence="4">Site-specific integrase</fullName>
    </submittedName>
</protein>
<evidence type="ECO:0000256" key="2">
    <source>
        <dbReference type="SAM" id="MobiDB-lite"/>
    </source>
</evidence>
<dbReference type="Gene3D" id="1.10.443.10">
    <property type="entry name" value="Intergrase catalytic core"/>
    <property type="match status" value="1"/>
</dbReference>
<dbReference type="SUPFAM" id="SSF56349">
    <property type="entry name" value="DNA breaking-rejoining enzymes"/>
    <property type="match status" value="1"/>
</dbReference>
<proteinExistence type="predicted"/>
<name>A0A5C1ABT0_9BACT</name>
<dbReference type="InterPro" id="IPR002104">
    <property type="entry name" value="Integrase_catalytic"/>
</dbReference>
<evidence type="ECO:0000259" key="3">
    <source>
        <dbReference type="Pfam" id="PF00589"/>
    </source>
</evidence>
<dbReference type="EMBL" id="CP042425">
    <property type="protein sequence ID" value="QEL15633.1"/>
    <property type="molecule type" value="Genomic_DNA"/>
</dbReference>
<feature type="compositionally biased region" description="Basic and acidic residues" evidence="2">
    <location>
        <begin position="187"/>
        <end position="206"/>
    </location>
</feature>
<sequence length="293" mass="33071">MLATVREDMVRRGWCRRVVNYRFDRVRRCIKWAVSQEMLPGDRYEALRTLGGLRRGRTPARESDPVLPVGEGDYRATLPHMPRVLRGMAELQRWTAMRPGDVCKLRPAEVDRTGGVWVYEPKWHKGTHRGKRRAVHLGPRAQAILLPFLAASKNPQAYLFSPAEAVAEMLAARTAKRKTPPYPSHLKRNEEKRKADRKRPPGDRYTADSYGKAVLKAVKRANQWWAKMAAGAAFDPIPAWAPNQLRHLRGAEVRKAFGLEAAQVLLGHARADVTQVYAERDFALAAKVAAETG</sequence>
<feature type="region of interest" description="Disordered" evidence="2">
    <location>
        <begin position="176"/>
        <end position="206"/>
    </location>
</feature>
<dbReference type="Pfam" id="PF00589">
    <property type="entry name" value="Phage_integrase"/>
    <property type="match status" value="1"/>
</dbReference>
<dbReference type="GO" id="GO:0006310">
    <property type="term" value="P:DNA recombination"/>
    <property type="evidence" value="ECO:0007669"/>
    <property type="project" value="UniProtKB-KW"/>
</dbReference>
<dbReference type="Proteomes" id="UP000324974">
    <property type="component" value="Chromosome"/>
</dbReference>
<evidence type="ECO:0000313" key="5">
    <source>
        <dbReference type="Proteomes" id="UP000324974"/>
    </source>
</evidence>
<dbReference type="InterPro" id="IPR011010">
    <property type="entry name" value="DNA_brk_join_enz"/>
</dbReference>
<dbReference type="GO" id="GO:0015074">
    <property type="term" value="P:DNA integration"/>
    <property type="evidence" value="ECO:0007669"/>
    <property type="project" value="InterPro"/>
</dbReference>
<dbReference type="KEGG" id="lrs:PX52LOC_02566"/>
<keyword evidence="1" id="KW-0233">DNA recombination</keyword>